<dbReference type="OrthoDB" id="5528023at2759"/>
<gene>
    <name evidence="1" type="ORF">H4R20_006424</name>
</gene>
<dbReference type="Proteomes" id="UP001140094">
    <property type="component" value="Unassembled WGS sequence"/>
</dbReference>
<dbReference type="AlphaFoldDB" id="A0A9W8HPT7"/>
<evidence type="ECO:0000313" key="1">
    <source>
        <dbReference type="EMBL" id="KAJ2793815.1"/>
    </source>
</evidence>
<organism evidence="1 2">
    <name type="scientific">Coemansia guatemalensis</name>
    <dbReference type="NCBI Taxonomy" id="2761395"/>
    <lineage>
        <taxon>Eukaryota</taxon>
        <taxon>Fungi</taxon>
        <taxon>Fungi incertae sedis</taxon>
        <taxon>Zoopagomycota</taxon>
        <taxon>Kickxellomycotina</taxon>
        <taxon>Kickxellomycetes</taxon>
        <taxon>Kickxellales</taxon>
        <taxon>Kickxellaceae</taxon>
        <taxon>Coemansia</taxon>
    </lineage>
</organism>
<comment type="caution">
    <text evidence="1">The sequence shown here is derived from an EMBL/GenBank/DDBJ whole genome shotgun (WGS) entry which is preliminary data.</text>
</comment>
<feature type="non-terminal residue" evidence="1">
    <location>
        <position position="134"/>
    </location>
</feature>
<sequence>RCSLPILASITGPEYEMRHQEEDRRSIQSLLVFECWARFLCASAHELVDIPEQELMYLQERLPLNITHIPRRLLCQNDMLASKPSLTAVNGVPPDNAASVVEKVSSSLNMATSTAENVFHKSKQSQFHAGNARN</sequence>
<reference evidence="1" key="1">
    <citation type="submission" date="2022-07" db="EMBL/GenBank/DDBJ databases">
        <title>Phylogenomic reconstructions and comparative analyses of Kickxellomycotina fungi.</title>
        <authorList>
            <person name="Reynolds N.K."/>
            <person name="Stajich J.E."/>
            <person name="Barry K."/>
            <person name="Grigoriev I.V."/>
            <person name="Crous P."/>
            <person name="Smith M.E."/>
        </authorList>
    </citation>
    <scope>NUCLEOTIDE SEQUENCE</scope>
    <source>
        <strain evidence="1">NRRL 1565</strain>
    </source>
</reference>
<dbReference type="EMBL" id="JANBUO010002757">
    <property type="protein sequence ID" value="KAJ2793815.1"/>
    <property type="molecule type" value="Genomic_DNA"/>
</dbReference>
<evidence type="ECO:0000313" key="2">
    <source>
        <dbReference type="Proteomes" id="UP001140094"/>
    </source>
</evidence>
<accession>A0A9W8HPT7</accession>
<feature type="non-terminal residue" evidence="1">
    <location>
        <position position="1"/>
    </location>
</feature>
<name>A0A9W8HPT7_9FUNG</name>
<keyword evidence="2" id="KW-1185">Reference proteome</keyword>
<proteinExistence type="predicted"/>
<protein>
    <submittedName>
        <fullName evidence="1">Uncharacterized protein</fullName>
    </submittedName>
</protein>